<keyword evidence="2" id="KW-0472">Membrane</keyword>
<dbReference type="AlphaFoldDB" id="A0A2G5DCS3"/>
<gene>
    <name evidence="3" type="ORF">AQUCO_02200006v1</name>
</gene>
<evidence type="ECO:0000256" key="1">
    <source>
        <dbReference type="SAM" id="MobiDB-lite"/>
    </source>
</evidence>
<feature type="compositionally biased region" description="Polar residues" evidence="1">
    <location>
        <begin position="1"/>
        <end position="23"/>
    </location>
</feature>
<name>A0A2G5DCS3_AQUCA</name>
<evidence type="ECO:0000256" key="2">
    <source>
        <dbReference type="SAM" id="Phobius"/>
    </source>
</evidence>
<dbReference type="Pfam" id="PF03140">
    <property type="entry name" value="DUF247"/>
    <property type="match status" value="1"/>
</dbReference>
<keyword evidence="2" id="KW-0812">Transmembrane</keyword>
<proteinExistence type="predicted"/>
<evidence type="ECO:0000313" key="4">
    <source>
        <dbReference type="Proteomes" id="UP000230069"/>
    </source>
</evidence>
<sequence>MSGSFENFDDPNSFSHRSGTSNAAAKKKQGEDESCIVDVTDSSDEVEDPIWKRQSIYKLYSFIKDRNENKFEPLLVSIGPYHHGKKQLKAMEVHKRRALRHFIKRSGLPFQVYKNAMMVEVKELQESYDQLDEEYLNNPDQFIELMMVDGCFILEFMDLLSGAPKDYDSNDPVFSYYGCIIHYNCIMRDMLLLENQLPYLVLEKLVFVSQLSDRVAQNSVHAILSQMMMFGPDKGPGRHMLDMYMKGLFQGSPVPEKAEADRIVPVSASQLHQAGIKFNKVSSFSNISFDPTQATLNLPHLDINEYSISTFMNLKAFELRGTTTRDFNSYIQLMNSLVKSVDDVKLLGSQRIIMNNLESDESVMKLVKDLARDTVVDRNGKSYVAQEKMTKHYDDIMKHWKNGVKRRAIEWISNLQATYFSNPWSIISVVAAACLLVLTVLQTIYAVETFYQGRPGSKAS</sequence>
<keyword evidence="4" id="KW-1185">Reference proteome</keyword>
<feature type="region of interest" description="Disordered" evidence="1">
    <location>
        <begin position="1"/>
        <end position="34"/>
    </location>
</feature>
<organism evidence="3 4">
    <name type="scientific">Aquilegia coerulea</name>
    <name type="common">Rocky mountain columbine</name>
    <dbReference type="NCBI Taxonomy" id="218851"/>
    <lineage>
        <taxon>Eukaryota</taxon>
        <taxon>Viridiplantae</taxon>
        <taxon>Streptophyta</taxon>
        <taxon>Embryophyta</taxon>
        <taxon>Tracheophyta</taxon>
        <taxon>Spermatophyta</taxon>
        <taxon>Magnoliopsida</taxon>
        <taxon>Ranunculales</taxon>
        <taxon>Ranunculaceae</taxon>
        <taxon>Thalictroideae</taxon>
        <taxon>Aquilegia</taxon>
    </lineage>
</organism>
<dbReference type="PANTHER" id="PTHR31170">
    <property type="entry name" value="BNAC04G53230D PROTEIN"/>
    <property type="match status" value="1"/>
</dbReference>
<keyword evidence="2" id="KW-1133">Transmembrane helix</keyword>
<evidence type="ECO:0000313" key="3">
    <source>
        <dbReference type="EMBL" id="PIA41306.1"/>
    </source>
</evidence>
<feature type="transmembrane region" description="Helical" evidence="2">
    <location>
        <begin position="424"/>
        <end position="447"/>
    </location>
</feature>
<dbReference type="Proteomes" id="UP000230069">
    <property type="component" value="Unassembled WGS sequence"/>
</dbReference>
<dbReference type="EMBL" id="KZ305039">
    <property type="protein sequence ID" value="PIA41306.1"/>
    <property type="molecule type" value="Genomic_DNA"/>
</dbReference>
<dbReference type="PANTHER" id="PTHR31170:SF18">
    <property type="entry name" value="(WILD MALAYSIAN BANANA) HYPOTHETICAL PROTEIN"/>
    <property type="match status" value="1"/>
</dbReference>
<dbReference type="InterPro" id="IPR004158">
    <property type="entry name" value="DUF247_pln"/>
</dbReference>
<reference evidence="3 4" key="1">
    <citation type="submission" date="2017-09" db="EMBL/GenBank/DDBJ databases">
        <title>WGS assembly of Aquilegia coerulea Goldsmith.</title>
        <authorList>
            <person name="Hodges S."/>
            <person name="Kramer E."/>
            <person name="Nordborg M."/>
            <person name="Tomkins J."/>
            <person name="Borevitz J."/>
            <person name="Derieg N."/>
            <person name="Yan J."/>
            <person name="Mihaltcheva S."/>
            <person name="Hayes R.D."/>
            <person name="Rokhsar D."/>
        </authorList>
    </citation>
    <scope>NUCLEOTIDE SEQUENCE [LARGE SCALE GENOMIC DNA]</scope>
    <source>
        <strain evidence="4">cv. Goldsmith</strain>
    </source>
</reference>
<accession>A0A2G5DCS3</accession>
<dbReference type="InParanoid" id="A0A2G5DCS3"/>
<dbReference type="STRING" id="218851.A0A2G5DCS3"/>
<protein>
    <submittedName>
        <fullName evidence="3">Uncharacterized protein</fullName>
    </submittedName>
</protein>
<dbReference type="OrthoDB" id="1846188at2759"/>